<sequence length="133" mass="14432">MRLATPQEHQATPRPSQDGAADIETRNRAQAEAIHKAQCLVLYEDLASDLRSGLEAVASLDGELQHLLAQVTDAVGGSSAVAKDRVFPMFDRLGALHQALMEELRLLVVRQRLADDLASLTGGYVTLLQVIEC</sequence>
<keyword evidence="8" id="KW-0966">Cell projection</keyword>
<gene>
    <name evidence="10" type="ORF">HaLaN_19212</name>
</gene>
<evidence type="ECO:0000313" key="10">
    <source>
        <dbReference type="EMBL" id="GFH21839.1"/>
    </source>
</evidence>
<keyword evidence="5" id="KW-0970">Cilium biogenesis/degradation</keyword>
<evidence type="ECO:0000256" key="6">
    <source>
        <dbReference type="ARBA" id="ARBA00023069"/>
    </source>
</evidence>
<dbReference type="InterPro" id="IPR021897">
    <property type="entry name" value="FAP206"/>
</dbReference>
<dbReference type="EMBL" id="BLLF01001915">
    <property type="protein sequence ID" value="GFH21839.1"/>
    <property type="molecule type" value="Genomic_DNA"/>
</dbReference>
<evidence type="ECO:0000256" key="4">
    <source>
        <dbReference type="ARBA" id="ARBA00022490"/>
    </source>
</evidence>
<feature type="region of interest" description="Disordered" evidence="9">
    <location>
        <begin position="1"/>
        <end position="24"/>
    </location>
</feature>
<keyword evidence="7" id="KW-0206">Cytoskeleton</keyword>
<dbReference type="GO" id="GO:0003356">
    <property type="term" value="P:regulation of cilium beat frequency"/>
    <property type="evidence" value="ECO:0007669"/>
    <property type="project" value="TreeGrafter"/>
</dbReference>
<keyword evidence="4" id="KW-0963">Cytoplasm</keyword>
<name>A0A699ZQ90_HAELA</name>
<comment type="similarity">
    <text evidence="2">Belongs to the CFAP206 family.</text>
</comment>
<dbReference type="PANTHER" id="PTHR21442">
    <property type="entry name" value="CILIA- AND FLAGELLA-ASSOCIATED PROTEIN 206"/>
    <property type="match status" value="1"/>
</dbReference>
<evidence type="ECO:0000256" key="3">
    <source>
        <dbReference type="ARBA" id="ARBA00021602"/>
    </source>
</evidence>
<dbReference type="GO" id="GO:0030030">
    <property type="term" value="P:cell projection organization"/>
    <property type="evidence" value="ECO:0007669"/>
    <property type="project" value="UniProtKB-KW"/>
</dbReference>
<evidence type="ECO:0000256" key="8">
    <source>
        <dbReference type="ARBA" id="ARBA00023273"/>
    </source>
</evidence>
<dbReference type="AlphaFoldDB" id="A0A699ZQ90"/>
<dbReference type="Proteomes" id="UP000485058">
    <property type="component" value="Unassembled WGS sequence"/>
</dbReference>
<comment type="caution">
    <text evidence="10">The sequence shown here is derived from an EMBL/GenBank/DDBJ whole genome shotgun (WGS) entry which is preliminary data.</text>
</comment>
<evidence type="ECO:0000256" key="1">
    <source>
        <dbReference type="ARBA" id="ARBA00004430"/>
    </source>
</evidence>
<evidence type="ECO:0000256" key="7">
    <source>
        <dbReference type="ARBA" id="ARBA00023212"/>
    </source>
</evidence>
<dbReference type="Pfam" id="PF12018">
    <property type="entry name" value="FAP206"/>
    <property type="match status" value="1"/>
</dbReference>
<comment type="subcellular location">
    <subcellularLocation>
        <location evidence="1">Cytoplasm</location>
        <location evidence="1">Cytoskeleton</location>
        <location evidence="1">Cilium axoneme</location>
    </subcellularLocation>
</comment>
<keyword evidence="11" id="KW-1185">Reference proteome</keyword>
<dbReference type="GO" id="GO:0005930">
    <property type="term" value="C:axoneme"/>
    <property type="evidence" value="ECO:0007669"/>
    <property type="project" value="UniProtKB-SubCell"/>
</dbReference>
<dbReference type="GO" id="GO:0036064">
    <property type="term" value="C:ciliary basal body"/>
    <property type="evidence" value="ECO:0007669"/>
    <property type="project" value="TreeGrafter"/>
</dbReference>
<evidence type="ECO:0000256" key="9">
    <source>
        <dbReference type="SAM" id="MobiDB-lite"/>
    </source>
</evidence>
<reference evidence="10 11" key="1">
    <citation type="submission" date="2020-02" db="EMBL/GenBank/DDBJ databases">
        <title>Draft genome sequence of Haematococcus lacustris strain NIES-144.</title>
        <authorList>
            <person name="Morimoto D."/>
            <person name="Nakagawa S."/>
            <person name="Yoshida T."/>
            <person name="Sawayama S."/>
        </authorList>
    </citation>
    <scope>NUCLEOTIDE SEQUENCE [LARGE SCALE GENOMIC DNA]</scope>
    <source>
        <strain evidence="10 11">NIES-144</strain>
    </source>
</reference>
<dbReference type="PANTHER" id="PTHR21442:SF0">
    <property type="entry name" value="CILIA- AND FLAGELLA-ASSOCIATED PROTEIN 206"/>
    <property type="match status" value="1"/>
</dbReference>
<organism evidence="10 11">
    <name type="scientific">Haematococcus lacustris</name>
    <name type="common">Green alga</name>
    <name type="synonym">Haematococcus pluvialis</name>
    <dbReference type="NCBI Taxonomy" id="44745"/>
    <lineage>
        <taxon>Eukaryota</taxon>
        <taxon>Viridiplantae</taxon>
        <taxon>Chlorophyta</taxon>
        <taxon>core chlorophytes</taxon>
        <taxon>Chlorophyceae</taxon>
        <taxon>CS clade</taxon>
        <taxon>Chlamydomonadales</taxon>
        <taxon>Haematococcaceae</taxon>
        <taxon>Haematococcus</taxon>
    </lineage>
</organism>
<accession>A0A699ZQ90</accession>
<keyword evidence="6" id="KW-0969">Cilium</keyword>
<protein>
    <recommendedName>
        <fullName evidence="3">Cilia- and flagella-associated protein 206</fullName>
    </recommendedName>
</protein>
<evidence type="ECO:0000313" key="11">
    <source>
        <dbReference type="Proteomes" id="UP000485058"/>
    </source>
</evidence>
<evidence type="ECO:0000256" key="5">
    <source>
        <dbReference type="ARBA" id="ARBA00022794"/>
    </source>
</evidence>
<evidence type="ECO:0000256" key="2">
    <source>
        <dbReference type="ARBA" id="ARBA00010500"/>
    </source>
</evidence>
<proteinExistence type="inferred from homology"/>